<proteinExistence type="predicted"/>
<dbReference type="AlphaFoldDB" id="A0A4C1WYI4"/>
<accession>A0A4C1WYI4</accession>
<comment type="caution">
    <text evidence="1">The sequence shown here is derived from an EMBL/GenBank/DDBJ whole genome shotgun (WGS) entry which is preliminary data.</text>
</comment>
<reference evidence="1 2" key="1">
    <citation type="journal article" date="2019" name="Commun. Biol.">
        <title>The bagworm genome reveals a unique fibroin gene that provides high tensile strength.</title>
        <authorList>
            <person name="Kono N."/>
            <person name="Nakamura H."/>
            <person name="Ohtoshi R."/>
            <person name="Tomita M."/>
            <person name="Numata K."/>
            <person name="Arakawa K."/>
        </authorList>
    </citation>
    <scope>NUCLEOTIDE SEQUENCE [LARGE SCALE GENOMIC DNA]</scope>
</reference>
<dbReference type="EMBL" id="BGZK01000697">
    <property type="protein sequence ID" value="GBP56616.1"/>
    <property type="molecule type" value="Genomic_DNA"/>
</dbReference>
<evidence type="ECO:0000313" key="2">
    <source>
        <dbReference type="Proteomes" id="UP000299102"/>
    </source>
</evidence>
<protein>
    <submittedName>
        <fullName evidence="1">Uncharacterized protein</fullName>
    </submittedName>
</protein>
<dbReference type="Proteomes" id="UP000299102">
    <property type="component" value="Unassembled WGS sequence"/>
</dbReference>
<evidence type="ECO:0000313" key="1">
    <source>
        <dbReference type="EMBL" id="GBP56616.1"/>
    </source>
</evidence>
<name>A0A4C1WYI4_EUMVA</name>
<organism evidence="1 2">
    <name type="scientific">Eumeta variegata</name>
    <name type="common">Bagworm moth</name>
    <name type="synonym">Eumeta japonica</name>
    <dbReference type="NCBI Taxonomy" id="151549"/>
    <lineage>
        <taxon>Eukaryota</taxon>
        <taxon>Metazoa</taxon>
        <taxon>Ecdysozoa</taxon>
        <taxon>Arthropoda</taxon>
        <taxon>Hexapoda</taxon>
        <taxon>Insecta</taxon>
        <taxon>Pterygota</taxon>
        <taxon>Neoptera</taxon>
        <taxon>Endopterygota</taxon>
        <taxon>Lepidoptera</taxon>
        <taxon>Glossata</taxon>
        <taxon>Ditrysia</taxon>
        <taxon>Tineoidea</taxon>
        <taxon>Psychidae</taxon>
        <taxon>Oiketicinae</taxon>
        <taxon>Eumeta</taxon>
    </lineage>
</organism>
<sequence length="151" mass="16880">MGGRSLQLWWCKGDFCTAAYARNSDFLYNNLGEWIYFSDAGKMMDSVDVQTSLLQHELHMWRPEYNCDECLFFFSPLATRRRLKMSILHTLAPVRLEVYSASPCAAGQHARVLTARDLPCGGSLMGTLSAHEVTGTPTRVGPIRYLDAGAV</sequence>
<keyword evidence="2" id="KW-1185">Reference proteome</keyword>
<gene>
    <name evidence="1" type="ORF">EVAR_33247_1</name>
</gene>